<reference evidence="1 2" key="3">
    <citation type="journal article" date="1987" name="Virology">
        <title>Molecular cloning and physical mapping of the genome of insect iridescent virus type 6: further evidence for circular permutation of the viral genome.</title>
        <authorList>
            <person name="Schnitzler P."/>
            <person name="Soltau J.B."/>
            <person name="Fischer M."/>
            <person name="Reisner H."/>
            <person name="Scholz J."/>
            <person name="Delius H."/>
            <person name="Darai G."/>
        </authorList>
    </citation>
    <scope>NUCLEOTIDE SEQUENCE [LARGE SCALE GENOMIC DNA]</scope>
</reference>
<dbReference type="GeneID" id="1733118"/>
<organismHost>
    <name type="scientific">Spodoptera frugiperda</name>
    <name type="common">Fall armyworm</name>
    <dbReference type="NCBI Taxonomy" id="7108"/>
</organismHost>
<dbReference type="EMBL" id="AF303741">
    <property type="protein sequence ID" value="AAK82002.1"/>
    <property type="molecule type" value="Genomic_DNA"/>
</dbReference>
<protein>
    <submittedName>
        <fullName evidence="1">080L</fullName>
    </submittedName>
</protein>
<accession>Q91G30</accession>
<sequence>MMKWKTKNGMKDLEPKNSFHSTKNFQNMMKIILHQHVFQGGSIHKNIITTEKYHYQFNYQKKIKNNPNNIL</sequence>
<dbReference type="KEGG" id="vg:1733118"/>
<reference evidence="1 2" key="8">
    <citation type="journal article" date="1994" name="Intervirology">
        <title>Identification of the primary structure and the coding capacity of the genome of insect iridescent virus type 6 between the genome coordinates 0.310 and 0.347 (7990 bp).</title>
        <authorList>
            <person name="Sonntag K.C."/>
            <person name="Schnitzler P."/>
            <person name="Janssen W."/>
            <person name="Darai G."/>
        </authorList>
    </citation>
    <scope>NUCLEOTIDE SEQUENCE [LARGE SCALE GENOMIC DNA]</scope>
</reference>
<reference evidence="1 2" key="15">
    <citation type="journal article" date="2001" name="Virology">
        <title>Analysis of the first complete DNA sequence of an invertebrate iridovirus: coding strategy of the genome of Chilo iridescent virus.</title>
        <authorList>
            <person name="Jakob N.J."/>
            <person name="Muller K."/>
            <person name="Bahr U."/>
            <person name="Darai G."/>
        </authorList>
    </citation>
    <scope>NUCLEOTIDE SEQUENCE [LARGE SCALE GENOMIC DNA]</scope>
</reference>
<evidence type="ECO:0000313" key="1">
    <source>
        <dbReference type="EMBL" id="AAK82002.1"/>
    </source>
</evidence>
<organismHost>
    <name type="scientific">Acheta domesticus</name>
    <name type="common">House cricket</name>
    <dbReference type="NCBI Taxonomy" id="6997"/>
</organismHost>
<keyword evidence="2" id="KW-1185">Reference proteome</keyword>
<reference evidence="1 2" key="10">
    <citation type="journal article" date="1994" name="Nucleic Acids Res.">
        <title>Identification of genes encoding zinc finger proteins, non-histone chromosomal HMG protein homologue, and a putative GTP phosphohydrolase in the genome of Chilo iridescent virus.</title>
        <authorList>
            <person name="Schnitzler P."/>
            <person name="Hug M."/>
            <person name="Handermann M."/>
            <person name="Janssen W."/>
            <person name="Koonin E.V."/>
            <person name="Delius H."/>
            <person name="Darai C."/>
        </authorList>
    </citation>
    <scope>NUCLEOTIDE SEQUENCE [LARGE SCALE GENOMIC DNA]</scope>
</reference>
<reference evidence="1 2" key="7">
    <citation type="journal article" date="1993" name="J. Gen. Virol.">
        <title>Identification of the gene encoding the major capsid protein of insect iridescent virus type 6 by polymerase chain reaction.</title>
        <authorList>
            <person name="Stohwasser R."/>
            <person name="Raab K."/>
            <person name="Schnitzler P."/>
            <person name="Janssen W."/>
            <person name="Darai G."/>
        </authorList>
    </citation>
    <scope>NUCLEOTIDE SEQUENCE [LARGE SCALE GENOMIC DNA]</scope>
</reference>
<name>Q91G30_IIV6</name>
<reference evidence="1 2" key="9">
    <citation type="journal article" date="1994" name="J. Gen. Virol.">
        <title>Insect iridescent virus type 6 encodes a polypeptide related to the largest subunit of eukaryotic RNA polymerase II.</title>
        <authorList>
            <person name="Schnitzler P."/>
            <person name="Sonntag K.C."/>
            <person name="Muller M."/>
            <person name="Janssen W."/>
            <person name="Bugert J.J."/>
            <person name="Koonin E.V."/>
            <person name="Darai G."/>
        </authorList>
    </citation>
    <scope>NUCLEOTIDE SEQUENCE [LARGE SCALE GENOMIC DNA]</scope>
</reference>
<reference evidence="1 2" key="6">
    <citation type="journal article" date="1992" name="Virus Genes">
        <title>Characterization of the third origin of DNA replication of the genome of insect iridescent virus type 6.</title>
        <authorList>
            <person name="Sonntag K.C."/>
            <person name="Darai G."/>
        </authorList>
    </citation>
    <scope>NUCLEOTIDE SEQUENCE [LARGE SCALE GENOMIC DNA]</scope>
</reference>
<organismHost>
    <name type="scientific">Gryllus campestris</name>
    <dbReference type="NCBI Taxonomy" id="58607"/>
</organismHost>
<reference evidence="1 2" key="5">
    <citation type="journal article" date="1992" name="Virus Genes">
        <title>Identification and mapping of origins of DNA replication within the DNA sequences of the genome of insect iridescent virus type 6.</title>
        <authorList>
            <person name="Handermann M."/>
            <person name="Schnitzler P."/>
            <person name="Rosen-Wolff A."/>
            <person name="Raab K."/>
            <person name="Sonntag K.C."/>
            <person name="Darai G."/>
        </authorList>
    </citation>
    <scope>NUCLEOTIDE SEQUENCE [LARGE SCALE GENOMIC DNA]</scope>
</reference>
<proteinExistence type="predicted"/>
<evidence type="ECO:0000313" key="2">
    <source>
        <dbReference type="Proteomes" id="UP000001359"/>
    </source>
</evidence>
<reference evidence="1 2" key="11">
    <citation type="journal article" date="1994" name="Virus Genes">
        <title>Chilo iridescent virus encodes a putative helicase belonging to a distinct family within the "DEAD/H" superfamily: implications for the evolution of large DNA viruses.</title>
        <authorList>
            <person name="Sonntag K.C."/>
            <person name="Schnitzler P."/>
            <person name="Koonin E.V."/>
            <person name="Darai G."/>
        </authorList>
    </citation>
    <scope>NUCLEOTIDE SEQUENCE [LARGE SCALE GENOMIC DNA]</scope>
</reference>
<reference evidence="1 2" key="12">
    <citation type="journal article" date="1997" name="Virus Genes">
        <title>The DNA sequence of Chilo iridescent virus between the genome coordinates 0.101 and 0.391; similarities in coding strategy between insect and vertebrate iridoviruses.</title>
        <authorList>
            <person name="Bahr U."/>
            <person name="Tidona C.A."/>
            <person name="Darai G."/>
        </authorList>
    </citation>
    <scope>NUCLEOTIDE SEQUENCE [LARGE SCALE GENOMIC DNA]</scope>
</reference>
<reference evidence="1 2" key="14">
    <citation type="journal article" date="1999" name="Virus Genes">
        <title>Identification of a gene cluster within the genome of Chilo iridescent virus encoding enzymes involved in viral DNA replication and processing.</title>
        <authorList>
            <person name="Muller K."/>
            <person name="Tidona C.A."/>
            <person name="Darai G."/>
        </authorList>
    </citation>
    <scope>NUCLEOTIDE SEQUENCE [LARGE SCALE GENOMIC DNA]</scope>
</reference>
<organism evidence="1 2">
    <name type="scientific">Invertebrate iridescent virus 6</name>
    <name type="common">IIV-6</name>
    <name type="synonym">Chilo iridescent virus</name>
    <dbReference type="NCBI Taxonomy" id="176652"/>
    <lineage>
        <taxon>Viruses</taxon>
        <taxon>Varidnaviria</taxon>
        <taxon>Bamfordvirae</taxon>
        <taxon>Nucleocytoviricota</taxon>
        <taxon>Megaviricetes</taxon>
        <taxon>Pimascovirales</taxon>
        <taxon>Pimascovirales incertae sedis</taxon>
        <taxon>Iridoviridae</taxon>
        <taxon>Betairidovirinae</taxon>
        <taxon>Iridovirus</taxon>
        <taxon>Iridovirus chilo1</taxon>
    </lineage>
</organism>
<reference evidence="1 2" key="4">
    <citation type="journal article" date="1988" name="Virology">
        <title>Identification and characterization of the repetitive DNA element in the genome of insect iridescent virus type 6.</title>
        <authorList>
            <person name="Fischer M."/>
            <person name="Schnitzler P."/>
            <person name="Delius H."/>
            <person name="Darai G."/>
        </authorList>
    </citation>
    <scope>NUCLEOTIDE SEQUENCE [LARGE SCALE GENOMIC DNA]</scope>
</reference>
<dbReference type="Proteomes" id="UP000001359">
    <property type="component" value="Segment"/>
</dbReference>
<organismHost>
    <name type="scientific">Chilo suppressalis</name>
    <name type="common">Asiatic rice borer moth</name>
    <dbReference type="NCBI Taxonomy" id="168631"/>
</organismHost>
<organismHost>
    <name type="scientific">Gryllus bimaculatus</name>
    <name type="common">Two-spotted cricket</name>
    <dbReference type="NCBI Taxonomy" id="6999"/>
</organismHost>
<reference evidence="1 2" key="2">
    <citation type="journal article" date="1986" name="Med. Microbiol. Immunol.">
        <title>Insect iridescent virus type 6 induced toxic degenerative hepatitis in mice.</title>
        <authorList>
            <person name="Lorbacher de Ruiz H."/>
            <person name="Gelderblom H."/>
            <person name="Hofmann W."/>
            <person name="Darai G."/>
        </authorList>
    </citation>
    <scope>NUCLEOTIDE SEQUENCE [LARGE SCALE GENOMIC DNA]</scope>
</reference>
<reference evidence="1 2" key="13">
    <citation type="journal article" date="1998" name="Virus Genes">
        <title>Identification of a thymidylate synthase gene within the genome of Chilo iridescent virus.</title>
        <authorList>
            <person name="Muller K."/>
            <person name="Tidona C.A."/>
            <person name="Bahr U."/>
            <person name="Darai G."/>
        </authorList>
    </citation>
    <scope>NUCLEOTIDE SEQUENCE [LARGE SCALE GENOMIC DNA]</scope>
</reference>
<dbReference type="RefSeq" id="NP_149543.1">
    <property type="nucleotide sequence ID" value="NC_003038.1"/>
</dbReference>
<reference evidence="1 2" key="1">
    <citation type="journal article" date="1984" name="J. Virol.">
        <title>DNA analysis of insect iridescent virus 6: evidence for circular permutation and terminal redundancy.</title>
        <authorList>
            <person name="Delius H."/>
            <person name="Darai G."/>
            <person name="Fluegel R.M."/>
        </authorList>
    </citation>
    <scope>NUCLEOTIDE SEQUENCE [LARGE SCALE GENOMIC DNA]</scope>
</reference>